<gene>
    <name evidence="2" type="ORF">GOZ95_26475</name>
</gene>
<evidence type="ECO:0000313" key="3">
    <source>
        <dbReference type="Proteomes" id="UP000436692"/>
    </source>
</evidence>
<reference evidence="2 3" key="1">
    <citation type="submission" date="2019-12" db="EMBL/GenBank/DDBJ databases">
        <title>Whole-genome sequencing of Allorhizobium vitis.</title>
        <authorList>
            <person name="Gan H.M."/>
            <person name="Szegedi E."/>
            <person name="Burr T."/>
            <person name="Savka M.A."/>
        </authorList>
    </citation>
    <scope>NUCLEOTIDE SEQUENCE [LARGE SCALE GENOMIC DNA]</scope>
    <source>
        <strain evidence="2 3">CG989</strain>
    </source>
</reference>
<sequence length="291" mass="33479">MLTTERTYKLESGPAALTWDRYSELVQRDWRGLLDAAEDHEEAVFQKFLETHPCMVPGGQSMSGPSGHSAFPAALITQPILPGFSEHIPDFLWIATDSLHIYTVLVEIEAPKKRMFTKGGQPTAQFTQAQTQIARWKSWFREPANQTSFCDHYLMDALPRWRTFVPQYVLIYGRRSEIEGNAQLNRLRSNLIRDGEYYMTYDRLHPIKDHDQYMTAKFRNGRYEALSIPATLELGPLWAPHRSKIEGKDLAVDKTPYMADDRKEFVKARLGYWDKWAADGRTGIMGIGDTE</sequence>
<protein>
    <submittedName>
        <fullName evidence="2">DUF4263 domain-containing protein</fullName>
    </submittedName>
</protein>
<dbReference type="Pfam" id="PF14082">
    <property type="entry name" value="SduA_C"/>
    <property type="match status" value="1"/>
</dbReference>
<dbReference type="RefSeq" id="WP_156551380.1">
    <property type="nucleotide sequence ID" value="NZ_JABAEJ010000025.1"/>
</dbReference>
<proteinExistence type="predicted"/>
<name>A0AAE5AXX7_AGRVI</name>
<dbReference type="EMBL" id="WPHM01000026">
    <property type="protein sequence ID" value="MUZ60968.1"/>
    <property type="molecule type" value="Genomic_DNA"/>
</dbReference>
<evidence type="ECO:0000259" key="1">
    <source>
        <dbReference type="Pfam" id="PF14082"/>
    </source>
</evidence>
<evidence type="ECO:0000313" key="2">
    <source>
        <dbReference type="EMBL" id="MUZ60968.1"/>
    </source>
</evidence>
<comment type="caution">
    <text evidence="2">The sequence shown here is derived from an EMBL/GenBank/DDBJ whole genome shotgun (WGS) entry which is preliminary data.</text>
</comment>
<accession>A0AAE5AXX7</accession>
<dbReference type="InterPro" id="IPR025359">
    <property type="entry name" value="SduA_C"/>
</dbReference>
<dbReference type="AlphaFoldDB" id="A0AAE5AXX7"/>
<feature type="domain" description="Shedu protein SduA C-terminal" evidence="1">
    <location>
        <begin position="40"/>
        <end position="204"/>
    </location>
</feature>
<organism evidence="2 3">
    <name type="scientific">Agrobacterium vitis</name>
    <name type="common">Rhizobium vitis</name>
    <dbReference type="NCBI Taxonomy" id="373"/>
    <lineage>
        <taxon>Bacteria</taxon>
        <taxon>Pseudomonadati</taxon>
        <taxon>Pseudomonadota</taxon>
        <taxon>Alphaproteobacteria</taxon>
        <taxon>Hyphomicrobiales</taxon>
        <taxon>Rhizobiaceae</taxon>
        <taxon>Rhizobium/Agrobacterium group</taxon>
        <taxon>Agrobacterium</taxon>
    </lineage>
</organism>
<dbReference type="Proteomes" id="UP000436692">
    <property type="component" value="Unassembled WGS sequence"/>
</dbReference>